<dbReference type="InterPro" id="IPR035979">
    <property type="entry name" value="RBD_domain_sf"/>
</dbReference>
<keyword evidence="5" id="KW-0175">Coiled coil</keyword>
<dbReference type="PANTHER" id="PTHR24007">
    <property type="entry name" value="BRCA1-ASSOCIATED PROTEIN"/>
    <property type="match status" value="1"/>
</dbReference>
<dbReference type="InterPro" id="IPR047243">
    <property type="entry name" value="RING-H2_BRAP2"/>
</dbReference>
<comment type="caution">
    <text evidence="9">The sequence shown here is derived from an EMBL/GenBank/DDBJ whole genome shotgun (WGS) entry which is preliminary data.</text>
</comment>
<feature type="domain" description="UBP-type" evidence="8">
    <location>
        <begin position="314"/>
        <end position="420"/>
    </location>
</feature>
<dbReference type="PROSITE" id="PS50089">
    <property type="entry name" value="ZF_RING_2"/>
    <property type="match status" value="1"/>
</dbReference>
<evidence type="ECO:0000313" key="9">
    <source>
        <dbReference type="EMBL" id="KAG2205744.1"/>
    </source>
</evidence>
<evidence type="ECO:0000313" key="10">
    <source>
        <dbReference type="Proteomes" id="UP000650833"/>
    </source>
</evidence>
<organism evidence="9 10">
    <name type="scientific">Mucor plumbeus</name>
    <dbReference type="NCBI Taxonomy" id="97098"/>
    <lineage>
        <taxon>Eukaryota</taxon>
        <taxon>Fungi</taxon>
        <taxon>Fungi incertae sedis</taxon>
        <taxon>Mucoromycota</taxon>
        <taxon>Mucoromycotina</taxon>
        <taxon>Mucoromycetes</taxon>
        <taxon>Mucorales</taxon>
        <taxon>Mucorineae</taxon>
        <taxon>Mucoraceae</taxon>
        <taxon>Mucor</taxon>
    </lineage>
</organism>
<dbReference type="InterPro" id="IPR011422">
    <property type="entry name" value="BRAP2/ETP1_RRM"/>
</dbReference>
<dbReference type="PROSITE" id="PS50271">
    <property type="entry name" value="ZF_UBP"/>
    <property type="match status" value="1"/>
</dbReference>
<protein>
    <recommendedName>
        <fullName evidence="11">Zf-UBP-domain-containing protein</fullName>
    </recommendedName>
</protein>
<evidence type="ECO:0000256" key="3">
    <source>
        <dbReference type="ARBA" id="ARBA00022833"/>
    </source>
</evidence>
<dbReference type="PANTHER" id="PTHR24007:SF7">
    <property type="entry name" value="BRCA1-ASSOCIATED PROTEIN"/>
    <property type="match status" value="1"/>
</dbReference>
<keyword evidence="1" id="KW-0479">Metal-binding</keyword>
<dbReference type="EMBL" id="JAEPRC010000167">
    <property type="protein sequence ID" value="KAG2205744.1"/>
    <property type="molecule type" value="Genomic_DNA"/>
</dbReference>
<feature type="compositionally biased region" description="Polar residues" evidence="6">
    <location>
        <begin position="469"/>
        <end position="478"/>
    </location>
</feature>
<dbReference type="Pfam" id="PF07576">
    <property type="entry name" value="BRAP2"/>
    <property type="match status" value="1"/>
</dbReference>
<evidence type="ECO:0000256" key="4">
    <source>
        <dbReference type="PROSITE-ProRule" id="PRU00502"/>
    </source>
</evidence>
<dbReference type="SUPFAM" id="SSF57850">
    <property type="entry name" value="RING/U-box"/>
    <property type="match status" value="2"/>
</dbReference>
<dbReference type="GO" id="GO:0003676">
    <property type="term" value="F:nucleic acid binding"/>
    <property type="evidence" value="ECO:0007669"/>
    <property type="project" value="InterPro"/>
</dbReference>
<evidence type="ECO:0000259" key="8">
    <source>
        <dbReference type="PROSITE" id="PS50271"/>
    </source>
</evidence>
<dbReference type="CDD" id="cd16457">
    <property type="entry name" value="RING-H2_BRAP2"/>
    <property type="match status" value="1"/>
</dbReference>
<evidence type="ECO:0000256" key="6">
    <source>
        <dbReference type="SAM" id="MobiDB-lite"/>
    </source>
</evidence>
<keyword evidence="10" id="KW-1185">Reference proteome</keyword>
<keyword evidence="3" id="KW-0862">Zinc</keyword>
<feature type="region of interest" description="Disordered" evidence="6">
    <location>
        <begin position="447"/>
        <end position="478"/>
    </location>
</feature>
<dbReference type="Proteomes" id="UP000650833">
    <property type="component" value="Unassembled WGS sequence"/>
</dbReference>
<dbReference type="GO" id="GO:0008270">
    <property type="term" value="F:zinc ion binding"/>
    <property type="evidence" value="ECO:0007669"/>
    <property type="project" value="UniProtKB-KW"/>
</dbReference>
<evidence type="ECO:0000256" key="5">
    <source>
        <dbReference type="SAM" id="Coils"/>
    </source>
</evidence>
<dbReference type="InterPro" id="IPR013083">
    <property type="entry name" value="Znf_RING/FYVE/PHD"/>
</dbReference>
<dbReference type="AlphaFoldDB" id="A0A8H7R7C5"/>
<evidence type="ECO:0000256" key="1">
    <source>
        <dbReference type="ARBA" id="ARBA00022723"/>
    </source>
</evidence>
<dbReference type="OrthoDB" id="163257at2759"/>
<feature type="compositionally biased region" description="Low complexity" evidence="6">
    <location>
        <begin position="447"/>
        <end position="456"/>
    </location>
</feature>
<name>A0A8H7R7C5_9FUNG</name>
<accession>A0A8H7R7C5</accession>
<dbReference type="GO" id="GO:0016567">
    <property type="term" value="P:protein ubiquitination"/>
    <property type="evidence" value="ECO:0007669"/>
    <property type="project" value="TreeGrafter"/>
</dbReference>
<gene>
    <name evidence="9" type="ORF">INT46_001515</name>
</gene>
<evidence type="ECO:0000256" key="2">
    <source>
        <dbReference type="ARBA" id="ARBA00022771"/>
    </source>
</evidence>
<reference evidence="9" key="1">
    <citation type="submission" date="2020-12" db="EMBL/GenBank/DDBJ databases">
        <title>Metabolic potential, ecology and presence of endohyphal bacteria is reflected in genomic diversity of Mucoromycotina.</title>
        <authorList>
            <person name="Muszewska A."/>
            <person name="Okrasinska A."/>
            <person name="Steczkiewicz K."/>
            <person name="Drgas O."/>
            <person name="Orlowska M."/>
            <person name="Perlinska-Lenart U."/>
            <person name="Aleksandrzak-Piekarczyk T."/>
            <person name="Szatraj K."/>
            <person name="Zielenkiewicz U."/>
            <person name="Pilsyk S."/>
            <person name="Malc E."/>
            <person name="Mieczkowski P."/>
            <person name="Kruszewska J.S."/>
            <person name="Biernat P."/>
            <person name="Pawlowska J."/>
        </authorList>
    </citation>
    <scope>NUCLEOTIDE SEQUENCE</scope>
    <source>
        <strain evidence="9">CBS 226.32</strain>
    </source>
</reference>
<dbReference type="Pfam" id="PF02148">
    <property type="entry name" value="zf-UBP"/>
    <property type="match status" value="1"/>
</dbReference>
<dbReference type="GO" id="GO:0005737">
    <property type="term" value="C:cytoplasm"/>
    <property type="evidence" value="ECO:0007669"/>
    <property type="project" value="TreeGrafter"/>
</dbReference>
<keyword evidence="2 4" id="KW-0863">Zinc-finger</keyword>
<proteinExistence type="predicted"/>
<dbReference type="InterPro" id="IPR001607">
    <property type="entry name" value="Znf_UBP"/>
</dbReference>
<feature type="region of interest" description="Disordered" evidence="6">
    <location>
        <begin position="52"/>
        <end position="78"/>
    </location>
</feature>
<dbReference type="GO" id="GO:0061630">
    <property type="term" value="F:ubiquitin protein ligase activity"/>
    <property type="evidence" value="ECO:0007669"/>
    <property type="project" value="TreeGrafter"/>
</dbReference>
<dbReference type="SMART" id="SM00290">
    <property type="entry name" value="ZnF_UBP"/>
    <property type="match status" value="1"/>
</dbReference>
<evidence type="ECO:0000259" key="7">
    <source>
        <dbReference type="PROSITE" id="PS50089"/>
    </source>
</evidence>
<sequence length="639" mass="72717">MYYYNLKCALYTSEKLELPSDLFGSFPTINVETTSYLESYKHYSNIKTSPLRRRSLQPPQSTQKHVPPTPIHNIKPHSNHSLDGQIDFRFGPIEMTAMDVTAQNTKKKKKKIDELTVNLGYGVLHLYRELHPLTEQELPDTKLAKDQSLNISTSDQGEDTTLCILAVPSYLTFKGFTDFLGSANSHIEHYRFIRDFSPNKYTALLKFKDRQSAFACYQKFNGRRFNMTEPEISHVVYLKSNIVESINISPQSYPYLNETLSQDLAHKTQDMAELPTCPVCLERMDESITGLQHIQCHHTTQCYCIDKWGHNQCPVCRYSQRPVLTSSSTKKNVHYEYEQIQCECFECSSTESLWICMICGHIGCGRYQEAHAYDHFMETNHLYALEIETQRVWDYLGDGYVHRLIQNTVDGAIVELPSRSETNSVVPQDESQMKRVSSSMMRLDIGSGSSAGANSISGGGDGGPVSAENLGTNSNNHQGKLDSISVDYTYMLTSQLDSQRMYYEEQLDALTEGLSNLTNEVKTVTQEIETAKLYKAELIKKGKALDTAIVDVKKEKEKADKRALSFKDKYETMQKNLNEEKLLTKSLIRNNELLKKDADDKDATLKVLGDQVRDLMFFLEAREKVKEGDESNSSKNNES</sequence>
<dbReference type="GO" id="GO:0007265">
    <property type="term" value="P:Ras protein signal transduction"/>
    <property type="evidence" value="ECO:0007669"/>
    <property type="project" value="TreeGrafter"/>
</dbReference>
<dbReference type="Gene3D" id="3.30.40.10">
    <property type="entry name" value="Zinc/RING finger domain, C3HC4 (zinc finger)"/>
    <property type="match status" value="2"/>
</dbReference>
<dbReference type="InterPro" id="IPR001841">
    <property type="entry name" value="Znf_RING"/>
</dbReference>
<evidence type="ECO:0008006" key="11">
    <source>
        <dbReference type="Google" id="ProtNLM"/>
    </source>
</evidence>
<feature type="coiled-coil region" evidence="5">
    <location>
        <begin position="500"/>
        <end position="527"/>
    </location>
</feature>
<feature type="domain" description="RING-type" evidence="7">
    <location>
        <begin position="277"/>
        <end position="317"/>
    </location>
</feature>
<dbReference type="SUPFAM" id="SSF54928">
    <property type="entry name" value="RNA-binding domain, RBD"/>
    <property type="match status" value="1"/>
</dbReference>